<evidence type="ECO:0000313" key="9">
    <source>
        <dbReference type="Proteomes" id="UP000444316"/>
    </source>
</evidence>
<dbReference type="GO" id="GO:0009234">
    <property type="term" value="P:menaquinone biosynthetic process"/>
    <property type="evidence" value="ECO:0007669"/>
    <property type="project" value="UniProtKB-UniRule"/>
</dbReference>
<keyword evidence="4 8" id="KW-0456">Lyase</keyword>
<dbReference type="UniPathway" id="UPA01057">
    <property type="reaction ID" value="UER00165"/>
</dbReference>
<dbReference type="PANTHER" id="PTHR48073:SF5">
    <property type="entry name" value="O-SUCCINYLBENZOATE SYNTHASE"/>
    <property type="match status" value="1"/>
</dbReference>
<dbReference type="GO" id="GO:0046872">
    <property type="term" value="F:metal ion binding"/>
    <property type="evidence" value="ECO:0007669"/>
    <property type="project" value="UniProtKB-KW"/>
</dbReference>
<dbReference type="InterPro" id="IPR036849">
    <property type="entry name" value="Enolase-like_C_sf"/>
</dbReference>
<protein>
    <recommendedName>
        <fullName evidence="5 6">o-succinylbenzoate synthase</fullName>
        <ecNumber evidence="5 6">4.2.1.113</ecNumber>
    </recommendedName>
</protein>
<evidence type="ECO:0000256" key="6">
    <source>
        <dbReference type="NCBIfam" id="TIGR01928"/>
    </source>
</evidence>
<accession>A0A845I0Q7</accession>
<comment type="caution">
    <text evidence="8">The sequence shown here is derived from an EMBL/GenBank/DDBJ whole genome shotgun (WGS) entry which is preliminary data.</text>
</comment>
<keyword evidence="3" id="KW-0460">Magnesium</keyword>
<feature type="domain" description="Mandelate racemase/muconate lactonizing enzyme C-terminal" evidence="7">
    <location>
        <begin position="160"/>
        <end position="252"/>
    </location>
</feature>
<evidence type="ECO:0000256" key="3">
    <source>
        <dbReference type="ARBA" id="ARBA00022842"/>
    </source>
</evidence>
<dbReference type="InterPro" id="IPR010197">
    <property type="entry name" value="OSBS/NAAAR"/>
</dbReference>
<dbReference type="UniPathway" id="UPA00079"/>
<proteinExistence type="predicted"/>
<dbReference type="SFLD" id="SFLDF00009">
    <property type="entry name" value="o-succinylbenzoate_synthase"/>
    <property type="match status" value="1"/>
</dbReference>
<evidence type="ECO:0000256" key="5">
    <source>
        <dbReference type="ARBA" id="ARBA00029491"/>
    </source>
</evidence>
<dbReference type="InterPro" id="IPR029017">
    <property type="entry name" value="Enolase-like_N"/>
</dbReference>
<dbReference type="InterPro" id="IPR013342">
    <property type="entry name" value="Mandelate_racemase_C"/>
</dbReference>
<keyword evidence="9" id="KW-1185">Reference proteome</keyword>
<dbReference type="SFLD" id="SFLDG00180">
    <property type="entry name" value="muconate_cycloisomerase"/>
    <property type="match status" value="1"/>
</dbReference>
<organism evidence="8 9">
    <name type="scientific">Duganella fentianensis</name>
    <dbReference type="NCBI Taxonomy" id="2692177"/>
    <lineage>
        <taxon>Bacteria</taxon>
        <taxon>Pseudomonadati</taxon>
        <taxon>Pseudomonadota</taxon>
        <taxon>Betaproteobacteria</taxon>
        <taxon>Burkholderiales</taxon>
        <taxon>Oxalobacteraceae</taxon>
        <taxon>Telluria group</taxon>
        <taxon>Duganella</taxon>
    </lineage>
</organism>
<keyword evidence="2" id="KW-0479">Metal-binding</keyword>
<evidence type="ECO:0000259" key="7">
    <source>
        <dbReference type="SMART" id="SM00922"/>
    </source>
</evidence>
<dbReference type="Proteomes" id="UP000444316">
    <property type="component" value="Unassembled WGS sequence"/>
</dbReference>
<dbReference type="RefSeq" id="WP_161036161.1">
    <property type="nucleotide sequence ID" value="NZ_WWCL01000003.1"/>
</dbReference>
<dbReference type="Gene3D" id="3.30.390.10">
    <property type="entry name" value="Enolase-like, N-terminal domain"/>
    <property type="match status" value="1"/>
</dbReference>
<comment type="cofactor">
    <cofactor evidence="1">
        <name>a divalent metal cation</name>
        <dbReference type="ChEBI" id="CHEBI:60240"/>
    </cofactor>
</comment>
<sequence length="386" mass="42156">MNPHYLHCPVPVSPAAQARVPALDRIDLITVRIPYLRPFSTSVHTWAAKEALLLRLESNGVVGWGECVADPDPFYASETTQTVRHIFKDFLLPLLTPGQTLAELLASWSPVRGHGMAKAMLENALLDLIARQQGVPLHQLLGLSPRPIQSGVALGIQPSIEALLEAVSDALRRPYHRVKLKIMQGKDVEWVAAVRAAYPDISLMADANGDYGLEHAPILRQLDAFNLTMIEQPLSYSDIVQHAALQQQLRTPLCLDESIHDLDDARSALALDAARIINIKQGRVGGMIESLRIAALCEQAGVGVWSGGMDETGIGRAFNIQLQAATGFTLAGDTAETASYFKEDIVDQPVVLADDGYIAMPMGPGIGVNVLEERVTRYTLNRERIR</sequence>
<name>A0A845I0Q7_9BURK</name>
<dbReference type="SUPFAM" id="SSF54826">
    <property type="entry name" value="Enolase N-terminal domain-like"/>
    <property type="match status" value="1"/>
</dbReference>
<dbReference type="SFLD" id="SFLDS00001">
    <property type="entry name" value="Enolase"/>
    <property type="match status" value="1"/>
</dbReference>
<dbReference type="PANTHER" id="PTHR48073">
    <property type="entry name" value="O-SUCCINYLBENZOATE SYNTHASE-RELATED"/>
    <property type="match status" value="1"/>
</dbReference>
<dbReference type="EMBL" id="WWCL01000003">
    <property type="protein sequence ID" value="MYN46712.1"/>
    <property type="molecule type" value="Genomic_DNA"/>
</dbReference>
<dbReference type="InterPro" id="IPR013341">
    <property type="entry name" value="Mandelate_racemase_N_dom"/>
</dbReference>
<dbReference type="EC" id="4.2.1.113" evidence="5 6"/>
<dbReference type="Pfam" id="PF13378">
    <property type="entry name" value="MR_MLE_C"/>
    <property type="match status" value="1"/>
</dbReference>
<dbReference type="GO" id="GO:0016854">
    <property type="term" value="F:racemase and epimerase activity"/>
    <property type="evidence" value="ECO:0007669"/>
    <property type="project" value="UniProtKB-ARBA"/>
</dbReference>
<evidence type="ECO:0000313" key="8">
    <source>
        <dbReference type="EMBL" id="MYN46712.1"/>
    </source>
</evidence>
<dbReference type="InterPro" id="IPR029065">
    <property type="entry name" value="Enolase_C-like"/>
</dbReference>
<dbReference type="SMART" id="SM00922">
    <property type="entry name" value="MR_MLE"/>
    <property type="match status" value="1"/>
</dbReference>
<evidence type="ECO:0000256" key="1">
    <source>
        <dbReference type="ARBA" id="ARBA00001968"/>
    </source>
</evidence>
<dbReference type="GO" id="GO:0043748">
    <property type="term" value="F:O-succinylbenzoate synthase activity"/>
    <property type="evidence" value="ECO:0007669"/>
    <property type="project" value="UniProtKB-EC"/>
</dbReference>
<evidence type="ECO:0000256" key="2">
    <source>
        <dbReference type="ARBA" id="ARBA00022723"/>
    </source>
</evidence>
<dbReference type="Gene3D" id="3.20.20.120">
    <property type="entry name" value="Enolase-like C-terminal domain"/>
    <property type="match status" value="1"/>
</dbReference>
<reference evidence="8" key="1">
    <citation type="submission" date="2019-12" db="EMBL/GenBank/DDBJ databases">
        <title>Novel species isolated from a subtropical stream in China.</title>
        <authorList>
            <person name="Lu H."/>
        </authorList>
    </citation>
    <scope>NUCLEOTIDE SEQUENCE [LARGE SCALE GENOMIC DNA]</scope>
    <source>
        <strain evidence="8">FT93W</strain>
    </source>
</reference>
<evidence type="ECO:0000256" key="4">
    <source>
        <dbReference type="ARBA" id="ARBA00023239"/>
    </source>
</evidence>
<dbReference type="SUPFAM" id="SSF51604">
    <property type="entry name" value="Enolase C-terminal domain-like"/>
    <property type="match status" value="1"/>
</dbReference>
<dbReference type="AlphaFoldDB" id="A0A845I0Q7"/>
<dbReference type="NCBIfam" id="TIGR01928">
    <property type="entry name" value="menC_lowGC_arch"/>
    <property type="match status" value="1"/>
</dbReference>
<gene>
    <name evidence="8" type="primary">menC</name>
    <name evidence="8" type="ORF">GTP23_16820</name>
</gene>
<dbReference type="Pfam" id="PF02746">
    <property type="entry name" value="MR_MLE_N"/>
    <property type="match status" value="1"/>
</dbReference>